<keyword evidence="2" id="KW-1185">Reference proteome</keyword>
<reference evidence="2" key="1">
    <citation type="journal article" date="2019" name="Int. J. Syst. Evol. Microbiol.">
        <title>The Global Catalogue of Microorganisms (GCM) 10K type strain sequencing project: providing services to taxonomists for standard genome sequencing and annotation.</title>
        <authorList>
            <consortium name="The Broad Institute Genomics Platform"/>
            <consortium name="The Broad Institute Genome Sequencing Center for Infectious Disease"/>
            <person name="Wu L."/>
            <person name="Ma J."/>
        </authorList>
    </citation>
    <scope>NUCLEOTIDE SEQUENCE [LARGE SCALE GENOMIC DNA]</scope>
    <source>
        <strain evidence="2">JCM 16013</strain>
    </source>
</reference>
<dbReference type="RefSeq" id="WP_344655181.1">
    <property type="nucleotide sequence ID" value="NZ_BAAAQM010000002.1"/>
</dbReference>
<name>A0ABP5BWJ0_9ACTN</name>
<evidence type="ECO:0000313" key="2">
    <source>
        <dbReference type="Proteomes" id="UP001499854"/>
    </source>
</evidence>
<evidence type="ECO:0000313" key="1">
    <source>
        <dbReference type="EMBL" id="GAA1952378.1"/>
    </source>
</evidence>
<organism evidence="1 2">
    <name type="scientific">Catenulispora subtropica</name>
    <dbReference type="NCBI Taxonomy" id="450798"/>
    <lineage>
        <taxon>Bacteria</taxon>
        <taxon>Bacillati</taxon>
        <taxon>Actinomycetota</taxon>
        <taxon>Actinomycetes</taxon>
        <taxon>Catenulisporales</taxon>
        <taxon>Catenulisporaceae</taxon>
        <taxon>Catenulispora</taxon>
    </lineage>
</organism>
<sequence>MYAMQYEISVPADYDMAILRDRVAKAAPMLDDRAGLGLKAYVIRELADGSPVNQYAPFYLWNDTAAMSRFLFAGAGFERIIRSFGRVTVRQWTGLARFAGPAMAGNAAAAASRRTRPVPVFDDTLSTWIEEIAAEAEDLAGRDDAHTVALAIDPTRWELVEFALWADAVPADVAATATERYQVLHISRPELAALPKGLLR</sequence>
<protein>
    <submittedName>
        <fullName evidence="1">DUF4865 family protein</fullName>
    </submittedName>
</protein>
<dbReference type="EMBL" id="BAAAQM010000002">
    <property type="protein sequence ID" value="GAA1952378.1"/>
    <property type="molecule type" value="Genomic_DNA"/>
</dbReference>
<proteinExistence type="predicted"/>
<comment type="caution">
    <text evidence="1">The sequence shown here is derived from an EMBL/GenBank/DDBJ whole genome shotgun (WGS) entry which is preliminary data.</text>
</comment>
<dbReference type="Pfam" id="PF16157">
    <property type="entry name" value="DUF4865"/>
    <property type="match status" value="1"/>
</dbReference>
<dbReference type="Proteomes" id="UP001499854">
    <property type="component" value="Unassembled WGS sequence"/>
</dbReference>
<accession>A0ABP5BWJ0</accession>
<gene>
    <name evidence="1" type="ORF">GCM10009838_04380</name>
</gene>
<dbReference type="InterPro" id="IPR032349">
    <property type="entry name" value="DUF4865"/>
</dbReference>